<dbReference type="Pfam" id="PF00583">
    <property type="entry name" value="Acetyltransf_1"/>
    <property type="match status" value="1"/>
</dbReference>
<dbReference type="InterPro" id="IPR000182">
    <property type="entry name" value="GNAT_dom"/>
</dbReference>
<organism evidence="4 5">
    <name type="scientific">Psychrosphaera saromensis</name>
    <dbReference type="NCBI Taxonomy" id="716813"/>
    <lineage>
        <taxon>Bacteria</taxon>
        <taxon>Pseudomonadati</taxon>
        <taxon>Pseudomonadota</taxon>
        <taxon>Gammaproteobacteria</taxon>
        <taxon>Alteromonadales</taxon>
        <taxon>Pseudoalteromonadaceae</taxon>
        <taxon>Psychrosphaera</taxon>
    </lineage>
</organism>
<dbReference type="InterPro" id="IPR016181">
    <property type="entry name" value="Acyl_CoA_acyltransferase"/>
</dbReference>
<accession>A0A2S7UT71</accession>
<dbReference type="CDD" id="cd04301">
    <property type="entry name" value="NAT_SF"/>
    <property type="match status" value="1"/>
</dbReference>
<proteinExistence type="predicted"/>
<dbReference type="GO" id="GO:0016747">
    <property type="term" value="F:acyltransferase activity, transferring groups other than amino-acyl groups"/>
    <property type="evidence" value="ECO:0007669"/>
    <property type="project" value="InterPro"/>
</dbReference>
<dbReference type="RefSeq" id="WP_105051651.1">
    <property type="nucleotide sequence ID" value="NZ_BMYG01000003.1"/>
</dbReference>
<dbReference type="PANTHER" id="PTHR43877">
    <property type="entry name" value="AMINOALKYLPHOSPHONATE N-ACETYLTRANSFERASE-RELATED-RELATED"/>
    <property type="match status" value="1"/>
</dbReference>
<dbReference type="InterPro" id="IPR050832">
    <property type="entry name" value="Bact_Acetyltransf"/>
</dbReference>
<dbReference type="AlphaFoldDB" id="A0A2S7UT71"/>
<evidence type="ECO:0000256" key="1">
    <source>
        <dbReference type="ARBA" id="ARBA00022679"/>
    </source>
</evidence>
<dbReference type="EMBL" id="MSCH01000003">
    <property type="protein sequence ID" value="PQJ53174.1"/>
    <property type="molecule type" value="Genomic_DNA"/>
</dbReference>
<protein>
    <recommendedName>
        <fullName evidence="3">N-acetyltransferase domain-containing protein</fullName>
    </recommendedName>
</protein>
<evidence type="ECO:0000256" key="2">
    <source>
        <dbReference type="ARBA" id="ARBA00023315"/>
    </source>
</evidence>
<evidence type="ECO:0000313" key="4">
    <source>
        <dbReference type="EMBL" id="PQJ53174.1"/>
    </source>
</evidence>
<dbReference type="OrthoDB" id="3389160at2"/>
<sequence>MIKQLVRLDQQQVNQLTDGLLTCVKDGASLGFLNTVTEQKVSDYWLDVATSLSQDCILLVAEKDGQIAGSVQISLCNKDNGKHRGEVQKLFVLPRFRSIGLATQLMQKAEQLALEHKLSLLVLDTETESNAELFYQKNNYVKVGDIPSFALNPQGDMSGTSMYYKLLKV</sequence>
<reference evidence="4 5" key="1">
    <citation type="submission" date="2016-12" db="EMBL/GenBank/DDBJ databases">
        <title>Diversity of luminous bacteria.</title>
        <authorList>
            <person name="Yoshizawa S."/>
            <person name="Kogure K."/>
        </authorList>
    </citation>
    <scope>NUCLEOTIDE SEQUENCE [LARGE SCALE GENOMIC DNA]</scope>
    <source>
        <strain evidence="4 5">SA4-48</strain>
    </source>
</reference>
<keyword evidence="2" id="KW-0012">Acyltransferase</keyword>
<name>A0A2S7UT71_9GAMM</name>
<keyword evidence="1" id="KW-0808">Transferase</keyword>
<gene>
    <name evidence="4" type="ORF">BTO11_05505</name>
</gene>
<feature type="domain" description="N-acetyltransferase" evidence="3">
    <location>
        <begin position="1"/>
        <end position="167"/>
    </location>
</feature>
<dbReference type="Proteomes" id="UP000239007">
    <property type="component" value="Unassembled WGS sequence"/>
</dbReference>
<dbReference type="Gene3D" id="3.40.630.30">
    <property type="match status" value="1"/>
</dbReference>
<dbReference type="PROSITE" id="PS51186">
    <property type="entry name" value="GNAT"/>
    <property type="match status" value="1"/>
</dbReference>
<evidence type="ECO:0000313" key="5">
    <source>
        <dbReference type="Proteomes" id="UP000239007"/>
    </source>
</evidence>
<dbReference type="SUPFAM" id="SSF55729">
    <property type="entry name" value="Acyl-CoA N-acyltransferases (Nat)"/>
    <property type="match status" value="1"/>
</dbReference>
<evidence type="ECO:0000259" key="3">
    <source>
        <dbReference type="PROSITE" id="PS51186"/>
    </source>
</evidence>
<comment type="caution">
    <text evidence="4">The sequence shown here is derived from an EMBL/GenBank/DDBJ whole genome shotgun (WGS) entry which is preliminary data.</text>
</comment>
<keyword evidence="5" id="KW-1185">Reference proteome</keyword>